<evidence type="ECO:0000313" key="2">
    <source>
        <dbReference type="EMBL" id="MSB22431.1"/>
    </source>
</evidence>
<proteinExistence type="predicted"/>
<organism evidence="2 3">
    <name type="scientific">Flavonifractor plautii</name>
    <name type="common">Fusobacterium plautii</name>
    <dbReference type="NCBI Taxonomy" id="292800"/>
    <lineage>
        <taxon>Bacteria</taxon>
        <taxon>Bacillati</taxon>
        <taxon>Bacillota</taxon>
        <taxon>Clostridia</taxon>
        <taxon>Eubacteriales</taxon>
        <taxon>Oscillospiraceae</taxon>
        <taxon>Flavonifractor</taxon>
    </lineage>
</organism>
<sequence>MVMDMDDHERNTPEPEPSEHVEVCGSRRLTAEEIQFADVYPILDEGLLGFCMYWPDDFNLDEVFGLVGKAARNAYADVYAVFDVRNQCVQDTLLVYAHELNIFYEEYFDYRLQPHEQEIFKKKMEQFCMEETGLSMNDYFAREQAQEEAFRAEPKQQGFCIDSM</sequence>
<protein>
    <submittedName>
        <fullName evidence="2">Uncharacterized protein</fullName>
    </submittedName>
</protein>
<reference evidence="2 3" key="1">
    <citation type="journal article" date="2019" name="Nat. Med.">
        <title>A library of human gut bacterial isolates paired with longitudinal multiomics data enables mechanistic microbiome research.</title>
        <authorList>
            <person name="Poyet M."/>
            <person name="Groussin M."/>
            <person name="Gibbons S.M."/>
            <person name="Avila-Pacheco J."/>
            <person name="Jiang X."/>
            <person name="Kearney S.M."/>
            <person name="Perrotta A.R."/>
            <person name="Berdy B."/>
            <person name="Zhao S."/>
            <person name="Lieberman T.D."/>
            <person name="Swanson P.K."/>
            <person name="Smith M."/>
            <person name="Roesemann S."/>
            <person name="Alexander J.E."/>
            <person name="Rich S.A."/>
            <person name="Livny J."/>
            <person name="Vlamakis H."/>
            <person name="Clish C."/>
            <person name="Bullock K."/>
            <person name="Deik A."/>
            <person name="Scott J."/>
            <person name="Pierce K.A."/>
            <person name="Xavier R.J."/>
            <person name="Alm E.J."/>
        </authorList>
    </citation>
    <scope>NUCLEOTIDE SEQUENCE [LARGE SCALE GENOMIC DNA]</scope>
    <source>
        <strain evidence="2 3">BIOML-A2</strain>
    </source>
</reference>
<gene>
    <name evidence="2" type="ORF">GKE97_23495</name>
</gene>
<evidence type="ECO:0000313" key="3">
    <source>
        <dbReference type="Proteomes" id="UP000434475"/>
    </source>
</evidence>
<evidence type="ECO:0000256" key="1">
    <source>
        <dbReference type="SAM" id="MobiDB-lite"/>
    </source>
</evidence>
<feature type="region of interest" description="Disordered" evidence="1">
    <location>
        <begin position="1"/>
        <end position="20"/>
    </location>
</feature>
<comment type="caution">
    <text evidence="2">The sequence shown here is derived from an EMBL/GenBank/DDBJ whole genome shotgun (WGS) entry which is preliminary data.</text>
</comment>
<dbReference type="AlphaFoldDB" id="A0A6I2R8A0"/>
<name>A0A6I2R8A0_FLAPL</name>
<dbReference type="Proteomes" id="UP000434475">
    <property type="component" value="Unassembled WGS sequence"/>
</dbReference>
<accession>A0A6I2R8A0</accession>
<dbReference type="EMBL" id="WKPR01000040">
    <property type="protein sequence ID" value="MSB22431.1"/>
    <property type="molecule type" value="Genomic_DNA"/>
</dbReference>